<dbReference type="PROSITE" id="PS00108">
    <property type="entry name" value="PROTEIN_KINASE_ST"/>
    <property type="match status" value="1"/>
</dbReference>
<keyword evidence="5 10" id="KW-0547">Nucleotide-binding</keyword>
<dbReference type="OrthoDB" id="248923at2759"/>
<dbReference type="Gene3D" id="1.10.510.10">
    <property type="entry name" value="Transferase(Phosphotransferase) domain 1"/>
    <property type="match status" value="1"/>
</dbReference>
<dbReference type="AlphaFoldDB" id="A0A6A7BSK4"/>
<evidence type="ECO:0000256" key="11">
    <source>
        <dbReference type="RuleBase" id="RU000304"/>
    </source>
</evidence>
<keyword evidence="3 11" id="KW-0723">Serine/threonine-protein kinase</keyword>
<comment type="similarity">
    <text evidence="1">Belongs to the protein kinase superfamily. STE Ser/Thr protein kinase family. STE20 subfamily.</text>
</comment>
<dbReference type="PROSITE" id="PS00107">
    <property type="entry name" value="PROTEIN_KINASE_ATP"/>
    <property type="match status" value="1"/>
</dbReference>
<evidence type="ECO:0000256" key="6">
    <source>
        <dbReference type="ARBA" id="ARBA00022777"/>
    </source>
</evidence>
<evidence type="ECO:0000313" key="14">
    <source>
        <dbReference type="Proteomes" id="UP000799421"/>
    </source>
</evidence>
<comment type="catalytic activity">
    <reaction evidence="9">
        <text>L-seryl-[protein] + ATP = O-phospho-L-seryl-[protein] + ADP + H(+)</text>
        <dbReference type="Rhea" id="RHEA:17989"/>
        <dbReference type="Rhea" id="RHEA-COMP:9863"/>
        <dbReference type="Rhea" id="RHEA-COMP:11604"/>
        <dbReference type="ChEBI" id="CHEBI:15378"/>
        <dbReference type="ChEBI" id="CHEBI:29999"/>
        <dbReference type="ChEBI" id="CHEBI:30616"/>
        <dbReference type="ChEBI" id="CHEBI:83421"/>
        <dbReference type="ChEBI" id="CHEBI:456216"/>
        <dbReference type="EC" id="2.7.11.1"/>
    </reaction>
</comment>
<feature type="non-terminal residue" evidence="13">
    <location>
        <position position="386"/>
    </location>
</feature>
<dbReference type="PROSITE" id="PS50011">
    <property type="entry name" value="PROTEIN_KINASE_DOM"/>
    <property type="match status" value="1"/>
</dbReference>
<keyword evidence="4" id="KW-0808">Transferase</keyword>
<dbReference type="EMBL" id="MU006031">
    <property type="protein sequence ID" value="KAF2857685.1"/>
    <property type="molecule type" value="Genomic_DNA"/>
</dbReference>
<dbReference type="SMART" id="SM00220">
    <property type="entry name" value="S_TKc"/>
    <property type="match status" value="1"/>
</dbReference>
<dbReference type="InterPro" id="IPR017441">
    <property type="entry name" value="Protein_kinase_ATP_BS"/>
</dbReference>
<evidence type="ECO:0000256" key="1">
    <source>
        <dbReference type="ARBA" id="ARBA00008874"/>
    </source>
</evidence>
<evidence type="ECO:0000256" key="10">
    <source>
        <dbReference type="PROSITE-ProRule" id="PRU10141"/>
    </source>
</evidence>
<evidence type="ECO:0000256" key="4">
    <source>
        <dbReference type="ARBA" id="ARBA00022679"/>
    </source>
</evidence>
<keyword evidence="14" id="KW-1185">Reference proteome</keyword>
<dbReference type="GO" id="GO:0005524">
    <property type="term" value="F:ATP binding"/>
    <property type="evidence" value="ECO:0007669"/>
    <property type="project" value="UniProtKB-UniRule"/>
</dbReference>
<feature type="binding site" evidence="10">
    <location>
        <position position="72"/>
    </location>
    <ligand>
        <name>ATP</name>
        <dbReference type="ChEBI" id="CHEBI:30616"/>
    </ligand>
</feature>
<evidence type="ECO:0000259" key="12">
    <source>
        <dbReference type="PROSITE" id="PS50011"/>
    </source>
</evidence>
<dbReference type="InterPro" id="IPR008271">
    <property type="entry name" value="Ser/Thr_kinase_AS"/>
</dbReference>
<dbReference type="PANTHER" id="PTHR48012">
    <property type="entry name" value="STERILE20-LIKE KINASE, ISOFORM B-RELATED"/>
    <property type="match status" value="1"/>
</dbReference>
<evidence type="ECO:0000256" key="7">
    <source>
        <dbReference type="ARBA" id="ARBA00022840"/>
    </source>
</evidence>
<feature type="domain" description="Protein kinase" evidence="12">
    <location>
        <begin position="43"/>
        <end position="318"/>
    </location>
</feature>
<evidence type="ECO:0000256" key="3">
    <source>
        <dbReference type="ARBA" id="ARBA00022527"/>
    </source>
</evidence>
<dbReference type="InterPro" id="IPR000719">
    <property type="entry name" value="Prot_kinase_dom"/>
</dbReference>
<reference evidence="13" key="1">
    <citation type="journal article" date="2020" name="Stud. Mycol.">
        <title>101 Dothideomycetes genomes: a test case for predicting lifestyles and emergence of pathogens.</title>
        <authorList>
            <person name="Haridas S."/>
            <person name="Albert R."/>
            <person name="Binder M."/>
            <person name="Bloem J."/>
            <person name="Labutti K."/>
            <person name="Salamov A."/>
            <person name="Andreopoulos B."/>
            <person name="Baker S."/>
            <person name="Barry K."/>
            <person name="Bills G."/>
            <person name="Bluhm B."/>
            <person name="Cannon C."/>
            <person name="Castanera R."/>
            <person name="Culley D."/>
            <person name="Daum C."/>
            <person name="Ezra D."/>
            <person name="Gonzalez J."/>
            <person name="Henrissat B."/>
            <person name="Kuo A."/>
            <person name="Liang C."/>
            <person name="Lipzen A."/>
            <person name="Lutzoni F."/>
            <person name="Magnuson J."/>
            <person name="Mondo S."/>
            <person name="Nolan M."/>
            <person name="Ohm R."/>
            <person name="Pangilinan J."/>
            <person name="Park H.-J."/>
            <person name="Ramirez L."/>
            <person name="Alfaro M."/>
            <person name="Sun H."/>
            <person name="Tritt A."/>
            <person name="Yoshinaga Y."/>
            <person name="Zwiers L.-H."/>
            <person name="Turgeon B."/>
            <person name="Goodwin S."/>
            <person name="Spatafora J."/>
            <person name="Crous P."/>
            <person name="Grigoriev I."/>
        </authorList>
    </citation>
    <scope>NUCLEOTIDE SEQUENCE</scope>
    <source>
        <strain evidence="13">CBS 480.64</strain>
    </source>
</reference>
<dbReference type="GO" id="GO:0005737">
    <property type="term" value="C:cytoplasm"/>
    <property type="evidence" value="ECO:0007669"/>
    <property type="project" value="TreeGrafter"/>
</dbReference>
<protein>
    <recommendedName>
        <fullName evidence="2">non-specific serine/threonine protein kinase</fullName>
        <ecNumber evidence="2">2.7.11.1</ecNumber>
    </recommendedName>
</protein>
<sequence>MESNRLSTPLHNPHKERQIKDAQDMYRAIVRSAERLKSKVPPYDFIELIGKGGFGRVYKCREQETGQLVAVKIVATDEADFIEHTLDRDSTIESFRKEVSILQQLKDSKAKNVNMIHDAFDLHSQLWIVSDYCTGGSLRTLLRASPANKPGFDERYIIPIARELAIALKSVHDIGVIHRDIKCGNVYVNEEGQIQLGDFGIVGIIDDGVSKRRTIIGTPHWLPLEINKGMSSNEFKTQEAYGTEVDIWSYGITIYEAATGHPPNQTVRQAELGAALLTAPRLEGAEYSAELKDFVAFCLATDPKQRPTADQLLKHPYIANTAHTHPTSNLIDLIDRYAAWEYKGGQRASLWFAGGAAGPSEESPRIEETQEDWVFSTSDHFTKAFN</sequence>
<dbReference type="GO" id="GO:0004674">
    <property type="term" value="F:protein serine/threonine kinase activity"/>
    <property type="evidence" value="ECO:0007669"/>
    <property type="project" value="UniProtKB-KW"/>
</dbReference>
<keyword evidence="6 13" id="KW-0418">Kinase</keyword>
<dbReference type="PANTHER" id="PTHR48012:SF10">
    <property type="entry name" value="FI20177P1"/>
    <property type="match status" value="1"/>
</dbReference>
<name>A0A6A7BSK4_9PEZI</name>
<dbReference type="Proteomes" id="UP000799421">
    <property type="component" value="Unassembled WGS sequence"/>
</dbReference>
<evidence type="ECO:0000256" key="5">
    <source>
        <dbReference type="ARBA" id="ARBA00022741"/>
    </source>
</evidence>
<keyword evidence="7 10" id="KW-0067">ATP-binding</keyword>
<dbReference type="EC" id="2.7.11.1" evidence="2"/>
<organism evidence="13 14">
    <name type="scientific">Piedraia hortae CBS 480.64</name>
    <dbReference type="NCBI Taxonomy" id="1314780"/>
    <lineage>
        <taxon>Eukaryota</taxon>
        <taxon>Fungi</taxon>
        <taxon>Dikarya</taxon>
        <taxon>Ascomycota</taxon>
        <taxon>Pezizomycotina</taxon>
        <taxon>Dothideomycetes</taxon>
        <taxon>Dothideomycetidae</taxon>
        <taxon>Capnodiales</taxon>
        <taxon>Piedraiaceae</taxon>
        <taxon>Piedraia</taxon>
    </lineage>
</organism>
<accession>A0A6A7BSK4</accession>
<evidence type="ECO:0000313" key="13">
    <source>
        <dbReference type="EMBL" id="KAF2857685.1"/>
    </source>
</evidence>
<gene>
    <name evidence="13" type="ORF">K470DRAFT_201699</name>
</gene>
<dbReference type="SUPFAM" id="SSF56112">
    <property type="entry name" value="Protein kinase-like (PK-like)"/>
    <property type="match status" value="1"/>
</dbReference>
<dbReference type="InterPro" id="IPR011009">
    <property type="entry name" value="Kinase-like_dom_sf"/>
</dbReference>
<dbReference type="InterPro" id="IPR050629">
    <property type="entry name" value="STE20/SPS1-PAK"/>
</dbReference>
<evidence type="ECO:0000256" key="2">
    <source>
        <dbReference type="ARBA" id="ARBA00012513"/>
    </source>
</evidence>
<proteinExistence type="inferred from homology"/>
<evidence type="ECO:0000256" key="9">
    <source>
        <dbReference type="ARBA" id="ARBA00048679"/>
    </source>
</evidence>
<comment type="catalytic activity">
    <reaction evidence="8">
        <text>L-threonyl-[protein] + ATP = O-phospho-L-threonyl-[protein] + ADP + H(+)</text>
        <dbReference type="Rhea" id="RHEA:46608"/>
        <dbReference type="Rhea" id="RHEA-COMP:11060"/>
        <dbReference type="Rhea" id="RHEA-COMP:11605"/>
        <dbReference type="ChEBI" id="CHEBI:15378"/>
        <dbReference type="ChEBI" id="CHEBI:30013"/>
        <dbReference type="ChEBI" id="CHEBI:30616"/>
        <dbReference type="ChEBI" id="CHEBI:61977"/>
        <dbReference type="ChEBI" id="CHEBI:456216"/>
        <dbReference type="EC" id="2.7.11.1"/>
    </reaction>
</comment>
<dbReference type="Pfam" id="PF00069">
    <property type="entry name" value="Pkinase"/>
    <property type="match status" value="1"/>
</dbReference>
<evidence type="ECO:0000256" key="8">
    <source>
        <dbReference type="ARBA" id="ARBA00047899"/>
    </source>
</evidence>